<keyword evidence="6" id="KW-1185">Reference proteome</keyword>
<feature type="domain" description="PBP" evidence="4">
    <location>
        <begin position="109"/>
        <end position="325"/>
    </location>
</feature>
<feature type="compositionally biased region" description="Basic and acidic residues" evidence="2">
    <location>
        <begin position="391"/>
        <end position="421"/>
    </location>
</feature>
<dbReference type="Proteomes" id="UP000295293">
    <property type="component" value="Unassembled WGS sequence"/>
</dbReference>
<proteinExistence type="predicted"/>
<dbReference type="InterPro" id="IPR024370">
    <property type="entry name" value="PBP_domain"/>
</dbReference>
<evidence type="ECO:0000313" key="6">
    <source>
        <dbReference type="Proteomes" id="UP000295293"/>
    </source>
</evidence>
<dbReference type="Pfam" id="PF12849">
    <property type="entry name" value="PBP_like_2"/>
    <property type="match status" value="1"/>
</dbReference>
<evidence type="ECO:0000256" key="3">
    <source>
        <dbReference type="SAM" id="SignalP"/>
    </source>
</evidence>
<evidence type="ECO:0000256" key="2">
    <source>
        <dbReference type="SAM" id="MobiDB-lite"/>
    </source>
</evidence>
<feature type="chain" id="PRO_5020597156" evidence="3">
    <location>
        <begin position="29"/>
        <end position="435"/>
    </location>
</feature>
<dbReference type="Gene3D" id="3.40.190.10">
    <property type="entry name" value="Periplasmic binding protein-like II"/>
    <property type="match status" value="2"/>
</dbReference>
<dbReference type="AlphaFoldDB" id="A0A4R6ZAF9"/>
<dbReference type="PANTHER" id="PTHR30570:SF1">
    <property type="entry name" value="PHOSPHATE-BINDING PROTEIN PSTS"/>
    <property type="match status" value="1"/>
</dbReference>
<dbReference type="RefSeq" id="WP_133817022.1">
    <property type="nucleotide sequence ID" value="NZ_SNZH01000001.1"/>
</dbReference>
<name>A0A4R6ZAF9_9GAMM</name>
<reference evidence="5 6" key="1">
    <citation type="submission" date="2019-03" db="EMBL/GenBank/DDBJ databases">
        <title>Genomic Encyclopedia of Type Strains, Phase IV (KMG-IV): sequencing the most valuable type-strain genomes for metagenomic binning, comparative biology and taxonomic classification.</title>
        <authorList>
            <person name="Goeker M."/>
        </authorList>
    </citation>
    <scope>NUCLEOTIDE SEQUENCE [LARGE SCALE GENOMIC DNA]</scope>
    <source>
        <strain evidence="5 6">DSM 21667</strain>
    </source>
</reference>
<accession>A0A4R6ZAF9</accession>
<dbReference type="EMBL" id="SNZH01000001">
    <property type="protein sequence ID" value="TDR48923.1"/>
    <property type="molecule type" value="Genomic_DNA"/>
</dbReference>
<keyword evidence="1 3" id="KW-0732">Signal</keyword>
<feature type="region of interest" description="Disordered" evidence="2">
    <location>
        <begin position="381"/>
        <end position="435"/>
    </location>
</feature>
<sequence>MTHTPFRRALPRALFLLSSALWLAPSSAAEPAKPATPAPATSKPAAAPASTAKPAAAAATPAAKPAAAAPAAAKPAAAKPTAAKPAAAAKPSTANANLVWRGDIASSRGFMNELAKQYEREKKVKIQITPFSTISGIDAAMQGTADFAGSLRPAHGKRPEESGLTFIPVAWDGLVMITSPANPVSSISIKDIWRVYYGRADNWKLLGGNDKGINMYAVAGPLDGVEYALRWLIFKNGDQRVAVPRLYLNTSKLEEGVTLDPAALAVSTLSNTAGNPKLKLLNVEGVVPSTASVRDGSYPLYTPVYVVLREDSKNAAAVKDFVAWLDTPAAKTALLKRQLLPYSDGLTLKDGDEKRLAMIETKVNETPISAPAATAAALSRVAPTSTLTQEAKAEAADSRSKKAKSKKEEKAEKAAADKAKADASAAATPKETSGG</sequence>
<feature type="signal peptide" evidence="3">
    <location>
        <begin position="1"/>
        <end position="28"/>
    </location>
</feature>
<dbReference type="SUPFAM" id="SSF53850">
    <property type="entry name" value="Periplasmic binding protein-like II"/>
    <property type="match status" value="1"/>
</dbReference>
<evidence type="ECO:0000313" key="5">
    <source>
        <dbReference type="EMBL" id="TDR48923.1"/>
    </source>
</evidence>
<organism evidence="5 6">
    <name type="scientific">Tahibacter aquaticus</name>
    <dbReference type="NCBI Taxonomy" id="520092"/>
    <lineage>
        <taxon>Bacteria</taxon>
        <taxon>Pseudomonadati</taxon>
        <taxon>Pseudomonadota</taxon>
        <taxon>Gammaproteobacteria</taxon>
        <taxon>Lysobacterales</taxon>
        <taxon>Rhodanobacteraceae</taxon>
        <taxon>Tahibacter</taxon>
    </lineage>
</organism>
<evidence type="ECO:0000256" key="1">
    <source>
        <dbReference type="ARBA" id="ARBA00022729"/>
    </source>
</evidence>
<evidence type="ECO:0000259" key="4">
    <source>
        <dbReference type="Pfam" id="PF12849"/>
    </source>
</evidence>
<dbReference type="InterPro" id="IPR050811">
    <property type="entry name" value="Phosphate_ABC_transporter"/>
</dbReference>
<comment type="caution">
    <text evidence="5">The sequence shown here is derived from an EMBL/GenBank/DDBJ whole genome shotgun (WGS) entry which is preliminary data.</text>
</comment>
<gene>
    <name evidence="5" type="ORF">DFR29_101547</name>
</gene>
<protein>
    <submittedName>
        <fullName evidence="5">Phosphate transport system substrate-binding protein</fullName>
    </submittedName>
</protein>
<dbReference type="OrthoDB" id="9790048at2"/>
<dbReference type="PANTHER" id="PTHR30570">
    <property type="entry name" value="PERIPLASMIC PHOSPHATE BINDING COMPONENT OF PHOSPHATE ABC TRANSPORTER"/>
    <property type="match status" value="1"/>
</dbReference>
<feature type="region of interest" description="Disordered" evidence="2">
    <location>
        <begin position="29"/>
        <end position="53"/>
    </location>
</feature>